<evidence type="ECO:0000313" key="1">
    <source>
        <dbReference type="EMBL" id="SQC36339.1"/>
    </source>
</evidence>
<gene>
    <name evidence="1" type="ORF">NCTC13102_02146</name>
</gene>
<accession>A0A2X3GHB7</accession>
<dbReference type="EMBL" id="UAWL01000022">
    <property type="protein sequence ID" value="SQC36339.1"/>
    <property type="molecule type" value="Genomic_DNA"/>
</dbReference>
<dbReference type="AlphaFoldDB" id="A0A2X3GHB7"/>
<dbReference type="Gene3D" id="2.40.50.230">
    <property type="entry name" value="Gp5 N-terminal domain"/>
    <property type="match status" value="1"/>
</dbReference>
<evidence type="ECO:0000313" key="2">
    <source>
        <dbReference type="Proteomes" id="UP000250166"/>
    </source>
</evidence>
<dbReference type="InterPro" id="IPR037026">
    <property type="entry name" value="Vgr_OB-fold_dom_sf"/>
</dbReference>
<organism evidence="1 2">
    <name type="scientific">Helicobacter fennelliae</name>
    <dbReference type="NCBI Taxonomy" id="215"/>
    <lineage>
        <taxon>Bacteria</taxon>
        <taxon>Pseudomonadati</taxon>
        <taxon>Campylobacterota</taxon>
        <taxon>Epsilonproteobacteria</taxon>
        <taxon>Campylobacterales</taxon>
        <taxon>Helicobacteraceae</taxon>
        <taxon>Helicobacter</taxon>
    </lineage>
</organism>
<name>A0A2X3GHB7_9HELI</name>
<protein>
    <submittedName>
        <fullName evidence="1">Uncharacterized protein</fullName>
    </submittedName>
</protein>
<dbReference type="RefSeq" id="WP_258399951.1">
    <property type="nucleotide sequence ID" value="NZ_UAWL01000022.1"/>
</dbReference>
<reference evidence="1 2" key="1">
    <citation type="submission" date="2018-06" db="EMBL/GenBank/DDBJ databases">
        <authorList>
            <consortium name="Pathogen Informatics"/>
            <person name="Doyle S."/>
        </authorList>
    </citation>
    <scope>NUCLEOTIDE SEQUENCE [LARGE SCALE GENOMIC DNA]</scope>
    <source>
        <strain evidence="1 2">NCTC13102</strain>
    </source>
</reference>
<dbReference type="Proteomes" id="UP000250166">
    <property type="component" value="Unassembled WGS sequence"/>
</dbReference>
<sequence length="119" mass="13127">MNTEQINKGMKALIPSLKILLCLESLSSPSSLGKSHSYSNTLTLLPITFSYTPSLKSKPKAPSSTLGVVIGESEDIDGERNTIHTDNFGRVKVRINCFASQEVIDNARVKEQIMFKEKI</sequence>
<proteinExistence type="predicted"/>